<protein>
    <submittedName>
        <fullName evidence="2">FHA domain-containing protein</fullName>
    </submittedName>
</protein>
<proteinExistence type="predicted"/>
<dbReference type="EMBL" id="WNWM01000002">
    <property type="protein sequence ID" value="MUI14026.1"/>
    <property type="molecule type" value="Genomic_DNA"/>
</dbReference>
<name>A0A6I3XEK8_9BURK</name>
<dbReference type="SUPFAM" id="SSF49879">
    <property type="entry name" value="SMAD/FHA domain"/>
    <property type="match status" value="1"/>
</dbReference>
<sequence>MAKILISRDGVLEKTVQLTKERMTIGRRRDNDIVLEHQTVSGEHAAITTILDDSFLEDLQSTNGTFVNGHRVGKHFLQHGDTIKLARYRIEFVADGIRAISGISSVPVTLPAARIEVLNGSNAGRRVELNKPQTSLGRAGVQVVVINRTDAGYAAVHTEGDRIPLLNGNALAKLPQALADGDVLDLSGTQMAFRLN</sequence>
<organism evidence="2 3">
    <name type="scientific">Pseudoduganella dura</name>
    <dbReference type="NCBI Taxonomy" id="321982"/>
    <lineage>
        <taxon>Bacteria</taxon>
        <taxon>Pseudomonadati</taxon>
        <taxon>Pseudomonadota</taxon>
        <taxon>Betaproteobacteria</taxon>
        <taxon>Burkholderiales</taxon>
        <taxon>Oxalobacteraceae</taxon>
        <taxon>Telluria group</taxon>
        <taxon>Pseudoduganella</taxon>
    </lineage>
</organism>
<dbReference type="InterPro" id="IPR000253">
    <property type="entry name" value="FHA_dom"/>
</dbReference>
<dbReference type="InterPro" id="IPR050923">
    <property type="entry name" value="Cell_Proc_Reg/RNA_Proc"/>
</dbReference>
<keyword evidence="3" id="KW-1185">Reference proteome</keyword>
<dbReference type="AlphaFoldDB" id="A0A6I3XEK8"/>
<dbReference type="PANTHER" id="PTHR23308">
    <property type="entry name" value="NUCLEAR INHIBITOR OF PROTEIN PHOSPHATASE-1"/>
    <property type="match status" value="1"/>
</dbReference>
<feature type="domain" description="FHA" evidence="1">
    <location>
        <begin position="23"/>
        <end position="72"/>
    </location>
</feature>
<evidence type="ECO:0000313" key="2">
    <source>
        <dbReference type="EMBL" id="MUI14026.1"/>
    </source>
</evidence>
<reference evidence="2 3" key="1">
    <citation type="submission" date="2019-11" db="EMBL/GenBank/DDBJ databases">
        <title>Draft Genome Sequences of Six Type Strains of the Genus Massilia.</title>
        <authorList>
            <person name="Miess H."/>
            <person name="Frediansyah A."/>
            <person name="Goeker M."/>
            <person name="Gross H."/>
        </authorList>
    </citation>
    <scope>NUCLEOTIDE SEQUENCE [LARGE SCALE GENOMIC DNA]</scope>
    <source>
        <strain evidence="2 3">DSM 17513</strain>
    </source>
</reference>
<accession>A0A6I3XEK8</accession>
<dbReference type="Pfam" id="PF00498">
    <property type="entry name" value="FHA"/>
    <property type="match status" value="1"/>
</dbReference>
<dbReference type="CDD" id="cd00060">
    <property type="entry name" value="FHA"/>
    <property type="match status" value="1"/>
</dbReference>
<dbReference type="OrthoDB" id="151099at2"/>
<dbReference type="SMART" id="SM00240">
    <property type="entry name" value="FHA"/>
    <property type="match status" value="1"/>
</dbReference>
<evidence type="ECO:0000313" key="3">
    <source>
        <dbReference type="Proteomes" id="UP000431684"/>
    </source>
</evidence>
<gene>
    <name evidence="2" type="ORF">GJV26_16415</name>
</gene>
<dbReference type="RefSeq" id="WP_155709767.1">
    <property type="nucleotide sequence ID" value="NZ_BMWU01000012.1"/>
</dbReference>
<comment type="caution">
    <text evidence="2">The sequence shown here is derived from an EMBL/GenBank/DDBJ whole genome shotgun (WGS) entry which is preliminary data.</text>
</comment>
<dbReference type="Proteomes" id="UP000431684">
    <property type="component" value="Unassembled WGS sequence"/>
</dbReference>
<dbReference type="InterPro" id="IPR008984">
    <property type="entry name" value="SMAD_FHA_dom_sf"/>
</dbReference>
<dbReference type="PROSITE" id="PS50006">
    <property type="entry name" value="FHA_DOMAIN"/>
    <property type="match status" value="1"/>
</dbReference>
<dbReference type="Gene3D" id="2.60.200.20">
    <property type="match status" value="1"/>
</dbReference>
<evidence type="ECO:0000259" key="1">
    <source>
        <dbReference type="PROSITE" id="PS50006"/>
    </source>
</evidence>